<evidence type="ECO:0000256" key="2">
    <source>
        <dbReference type="ARBA" id="ARBA00009997"/>
    </source>
</evidence>
<evidence type="ECO:0000313" key="7">
    <source>
        <dbReference type="EMBL" id="CAB4787684.1"/>
    </source>
</evidence>
<keyword evidence="4" id="KW-0378">Hydrolase</keyword>
<dbReference type="InterPro" id="IPR005238">
    <property type="entry name" value="ComB-like"/>
</dbReference>
<evidence type="ECO:0000256" key="1">
    <source>
        <dbReference type="ARBA" id="ARBA00001946"/>
    </source>
</evidence>
<dbReference type="SUPFAM" id="SSF142823">
    <property type="entry name" value="ComB-like"/>
    <property type="match status" value="1"/>
</dbReference>
<comment type="catalytic activity">
    <reaction evidence="6">
        <text>(2R)-O-phospho-3-sulfolactate + H2O = (2R)-3-sulfolactate + phosphate</text>
        <dbReference type="Rhea" id="RHEA:23416"/>
        <dbReference type="ChEBI" id="CHEBI:15377"/>
        <dbReference type="ChEBI" id="CHEBI:15597"/>
        <dbReference type="ChEBI" id="CHEBI:43474"/>
        <dbReference type="ChEBI" id="CHEBI:58738"/>
        <dbReference type="EC" id="3.1.3.71"/>
    </reaction>
</comment>
<evidence type="ECO:0000256" key="6">
    <source>
        <dbReference type="ARBA" id="ARBA00033711"/>
    </source>
</evidence>
<keyword evidence="5" id="KW-0460">Magnesium</keyword>
<dbReference type="GO" id="GO:0000287">
    <property type="term" value="F:magnesium ion binding"/>
    <property type="evidence" value="ECO:0007669"/>
    <property type="project" value="InterPro"/>
</dbReference>
<comment type="cofactor">
    <cofactor evidence="1">
        <name>Mg(2+)</name>
        <dbReference type="ChEBI" id="CHEBI:18420"/>
    </cofactor>
</comment>
<dbReference type="Gene3D" id="3.90.1560.10">
    <property type="entry name" value="ComB-like"/>
    <property type="match status" value="1"/>
</dbReference>
<dbReference type="AlphaFoldDB" id="A0A6J6WX41"/>
<dbReference type="GO" id="GO:0050545">
    <property type="term" value="F:sulfopyruvate decarboxylase activity"/>
    <property type="evidence" value="ECO:0007669"/>
    <property type="project" value="TreeGrafter"/>
</dbReference>
<dbReference type="InterPro" id="IPR036702">
    <property type="entry name" value="ComB-like_sf"/>
</dbReference>
<evidence type="ECO:0000256" key="5">
    <source>
        <dbReference type="ARBA" id="ARBA00022842"/>
    </source>
</evidence>
<evidence type="ECO:0000256" key="4">
    <source>
        <dbReference type="ARBA" id="ARBA00022801"/>
    </source>
</evidence>
<evidence type="ECO:0000256" key="3">
    <source>
        <dbReference type="ARBA" id="ARBA00012953"/>
    </source>
</evidence>
<accession>A0A6J6WX41</accession>
<sequence length="261" mass="26941">MVTAGHLHNSQHEFAYRFEWGIEGLSALAPHVDVVIIVDILRFTTAVCAALESGCTVLPYAWADDELQAYAAANNASFAGLREDGGYSLSPTDLLTSQSGSRIVLPSPNGSALSFAARELGAHRVLAGSLRNATATARHALAIARGGKDYQPSIGVIAAGERWGDPAGAMRPAIEDLIGAGAVLSALDPSGAVATPCCSPEAAAARAAFQQARPRLFDALCASGSGRELLARGCEDDIATSAALDVTEVVAELVGNAFQRP</sequence>
<comment type="similarity">
    <text evidence="2">Belongs to the ComB family.</text>
</comment>
<gene>
    <name evidence="7" type="ORF">UFOPK2992_00170</name>
</gene>
<dbReference type="Pfam" id="PF04029">
    <property type="entry name" value="2-ph_phosp"/>
    <property type="match status" value="1"/>
</dbReference>
<organism evidence="7">
    <name type="scientific">freshwater metagenome</name>
    <dbReference type="NCBI Taxonomy" id="449393"/>
    <lineage>
        <taxon>unclassified sequences</taxon>
        <taxon>metagenomes</taxon>
        <taxon>ecological metagenomes</taxon>
    </lineage>
</organism>
<reference evidence="7" key="1">
    <citation type="submission" date="2020-05" db="EMBL/GenBank/DDBJ databases">
        <authorList>
            <person name="Chiriac C."/>
            <person name="Salcher M."/>
            <person name="Ghai R."/>
            <person name="Kavagutti S V."/>
        </authorList>
    </citation>
    <scope>NUCLEOTIDE SEQUENCE</scope>
</reference>
<dbReference type="PANTHER" id="PTHR37311:SF1">
    <property type="entry name" value="2-PHOSPHOSULFOLACTATE PHOSPHATASE-RELATED"/>
    <property type="match status" value="1"/>
</dbReference>
<proteinExistence type="inferred from homology"/>
<dbReference type="PANTHER" id="PTHR37311">
    <property type="entry name" value="2-PHOSPHOSULFOLACTATE PHOSPHATASE-RELATED"/>
    <property type="match status" value="1"/>
</dbReference>
<dbReference type="GO" id="GO:0050532">
    <property type="term" value="F:2-phosphosulfolactate phosphatase activity"/>
    <property type="evidence" value="ECO:0007669"/>
    <property type="project" value="UniProtKB-EC"/>
</dbReference>
<name>A0A6J6WX41_9ZZZZ</name>
<dbReference type="EC" id="3.1.3.71" evidence="3"/>
<protein>
    <recommendedName>
        <fullName evidence="3">2-phosphosulfolactate phosphatase</fullName>
        <ecNumber evidence="3">3.1.3.71</ecNumber>
    </recommendedName>
</protein>
<dbReference type="EMBL" id="CAFAAI010000013">
    <property type="protein sequence ID" value="CAB4787684.1"/>
    <property type="molecule type" value="Genomic_DNA"/>
</dbReference>